<feature type="transmembrane region" description="Helical" evidence="1">
    <location>
        <begin position="30"/>
        <end position="48"/>
    </location>
</feature>
<dbReference type="PANTHER" id="PTHR32063">
    <property type="match status" value="1"/>
</dbReference>
<dbReference type="Gene3D" id="3.30.2090.10">
    <property type="entry name" value="Multidrug efflux transporter AcrB TolC docking domain, DN and DC subdomains"/>
    <property type="match status" value="2"/>
</dbReference>
<dbReference type="GO" id="GO:0042910">
    <property type="term" value="F:xenobiotic transmembrane transporter activity"/>
    <property type="evidence" value="ECO:0007669"/>
    <property type="project" value="TreeGrafter"/>
</dbReference>
<organism evidence="2 3">
    <name type="scientific">Abyssobacteria bacterium (strain SURF_5)</name>
    <dbReference type="NCBI Taxonomy" id="2093360"/>
    <lineage>
        <taxon>Bacteria</taxon>
        <taxon>Pseudomonadati</taxon>
        <taxon>Candidatus Hydrogenedentota</taxon>
        <taxon>Candidatus Abyssobacteria</taxon>
    </lineage>
</organism>
<feature type="transmembrane region" description="Helical" evidence="1">
    <location>
        <begin position="393"/>
        <end position="413"/>
    </location>
</feature>
<evidence type="ECO:0000256" key="1">
    <source>
        <dbReference type="SAM" id="Phobius"/>
    </source>
</evidence>
<feature type="transmembrane region" description="Helical" evidence="1">
    <location>
        <begin position="1046"/>
        <end position="1073"/>
    </location>
</feature>
<name>A0A3A4NVH4_ABYX5</name>
<dbReference type="Gene3D" id="3.30.70.1430">
    <property type="entry name" value="Multidrug efflux transporter AcrB pore domain"/>
    <property type="match status" value="2"/>
</dbReference>
<dbReference type="Pfam" id="PF00873">
    <property type="entry name" value="ACR_tran"/>
    <property type="match status" value="1"/>
</dbReference>
<feature type="transmembrane region" description="Helical" evidence="1">
    <location>
        <begin position="967"/>
        <end position="987"/>
    </location>
</feature>
<dbReference type="PANTHER" id="PTHR32063:SF16">
    <property type="entry name" value="CATION EFFLUX SYSTEM (ACRB_ACRD_ACRF FAMILY)"/>
    <property type="match status" value="1"/>
</dbReference>
<gene>
    <name evidence="2" type="ORF">C4520_07535</name>
</gene>
<dbReference type="Gene3D" id="3.30.70.1320">
    <property type="entry name" value="Multidrug efflux transporter AcrB pore domain like"/>
    <property type="match status" value="1"/>
</dbReference>
<dbReference type="AlphaFoldDB" id="A0A3A4NVH4"/>
<keyword evidence="1" id="KW-0472">Membrane</keyword>
<comment type="caution">
    <text evidence="2">The sequence shown here is derived from an EMBL/GenBank/DDBJ whole genome shotgun (WGS) entry which is preliminary data.</text>
</comment>
<reference evidence="2 3" key="1">
    <citation type="journal article" date="2017" name="ISME J.">
        <title>Energy and carbon metabolisms in a deep terrestrial subsurface fluid microbial community.</title>
        <authorList>
            <person name="Momper L."/>
            <person name="Jungbluth S.P."/>
            <person name="Lee M.D."/>
            <person name="Amend J.P."/>
        </authorList>
    </citation>
    <scope>NUCLEOTIDE SEQUENCE [LARGE SCALE GENOMIC DNA]</scope>
    <source>
        <strain evidence="2">SURF_5</strain>
    </source>
</reference>
<dbReference type="Gene3D" id="3.30.70.1440">
    <property type="entry name" value="Multidrug efflux transporter AcrB pore domain"/>
    <property type="match status" value="1"/>
</dbReference>
<dbReference type="SUPFAM" id="SSF82866">
    <property type="entry name" value="Multidrug efflux transporter AcrB transmembrane domain"/>
    <property type="match status" value="2"/>
</dbReference>
<feature type="transmembrane region" description="Helical" evidence="1">
    <location>
        <begin position="559"/>
        <end position="584"/>
    </location>
</feature>
<feature type="transmembrane region" description="Helical" evidence="1">
    <location>
        <begin position="933"/>
        <end position="955"/>
    </location>
</feature>
<feature type="transmembrane region" description="Helical" evidence="1">
    <location>
        <begin position="910"/>
        <end position="927"/>
    </location>
</feature>
<dbReference type="InterPro" id="IPR001036">
    <property type="entry name" value="Acrflvin-R"/>
</dbReference>
<dbReference type="GO" id="GO:0005886">
    <property type="term" value="C:plasma membrane"/>
    <property type="evidence" value="ECO:0007669"/>
    <property type="project" value="TreeGrafter"/>
</dbReference>
<dbReference type="Proteomes" id="UP000265882">
    <property type="component" value="Unassembled WGS sequence"/>
</dbReference>
<sequence>MSNEGAHKKSDRPQPSVLSKIVETFIDSNFSLILIIVSLVLGVAALLVTPREEDPQIVVPLADVYVQFPGASAEEVEQLVSTRLEKLLWQIDGVEYVYSMSQDDMAVMTVRFFVGEDREDSLIKLYNKIQQNVDLVPPGVTGWVVKPVEIDDVPIVMLAFYGAEASSHDLRRVAEEVIDRLQAVEDSARTYTVGGMERQIRVHLNPGKLAARNLTPLEVAGALKAANVTLAAGSFAQDNEERLVRGGIFLNSVEDVRELVVGAHEGRPVYLQDVAQISDGAAQPDFYTRIGFGPAAKFKNVPEEFRSASTLPAVTLAVAKKRGTNAVWVADEVLQQIESMKGNVIPDDVRVLVTRNYGETANDKVNELVEGLAVAIIIVIALIGLMLGWREALIIATAVPISFFLTLFFNMLFGYTINRVTLFALMVSLGLVVDDPITDVENIYRYFKMRLYPPKESVLVAVNEVRPPIIMSTLTIIVSFLPMSFITGMMGPYMRPMALNVPLAVLMSTVVAFTITPWMSYYVLRGDYGKVEEEPFDIKKSRLYAVYSRLIGPFLRSRALSWMFLGAVLLLFLVSASLAAFGLVPLKMLPFDNKNELQLVLDLPEGTTLEETDRAVRDFEQYLRGVAEVTDFESYVGLASPMDFNGMVRHYYLRRSPNLADLRINLVHKKKRQQQSHDIGLRLRDDLQKIADRHGALMKIVEVPPGPPVISTLVGELYAEPWHSYEDIIAAASIVRERMAQEAGVVDVDDTVEADQRLYTFVLDKEKASLNGISTVHVAQTLRLALQGEEAGTLHVPTERNPLRIILRLTRADRSSTESLSRLYVKGTHGNLVQLSELGRFIENEISKTIYHKNLERVSYVFGEMAGRSPTEAIFNLQSHFKKNPLPEGLRIVWSGEGEWKITIQVFRDLGIAFGAALIGIYILLVLQTNSFFMPLIIMTAIPLTIIGIMPGFWLLNALAGGQVGGYGTPIFFTATAMIGMIALAGIVVRNSIILIDFVQNSVAAGMPLREALMESGAVRFRPILLTAGTTLLGNIVITLDPIFSGLAWAIIFGIFASTAFTLLVIPIVYNLVYSRRTIRQKE</sequence>
<dbReference type="InterPro" id="IPR027463">
    <property type="entry name" value="AcrB_DN_DC_subdom"/>
</dbReference>
<feature type="transmembrane region" description="Helical" evidence="1">
    <location>
        <begin position="503"/>
        <end position="524"/>
    </location>
</feature>
<dbReference type="Gene3D" id="1.20.1640.10">
    <property type="entry name" value="Multidrug efflux transporter AcrB transmembrane domain"/>
    <property type="match status" value="2"/>
</dbReference>
<feature type="transmembrane region" description="Helical" evidence="1">
    <location>
        <begin position="368"/>
        <end position="387"/>
    </location>
</feature>
<evidence type="ECO:0000313" key="3">
    <source>
        <dbReference type="Proteomes" id="UP000265882"/>
    </source>
</evidence>
<evidence type="ECO:0000313" key="2">
    <source>
        <dbReference type="EMBL" id="RJP22869.1"/>
    </source>
</evidence>
<accession>A0A3A4NVH4</accession>
<proteinExistence type="predicted"/>
<dbReference type="EMBL" id="QZKU01000053">
    <property type="protein sequence ID" value="RJP22869.1"/>
    <property type="molecule type" value="Genomic_DNA"/>
</dbReference>
<dbReference type="SUPFAM" id="SSF82693">
    <property type="entry name" value="Multidrug efflux transporter AcrB pore domain, PN1, PN2, PC1 and PC2 subdomains"/>
    <property type="match status" value="3"/>
</dbReference>
<keyword evidence="1" id="KW-1133">Transmembrane helix</keyword>
<dbReference type="SUPFAM" id="SSF82714">
    <property type="entry name" value="Multidrug efflux transporter AcrB TolC docking domain, DN and DC subdomains"/>
    <property type="match status" value="2"/>
</dbReference>
<feature type="transmembrane region" description="Helical" evidence="1">
    <location>
        <begin position="469"/>
        <end position="491"/>
    </location>
</feature>
<keyword evidence="1" id="KW-0812">Transmembrane</keyword>
<feature type="transmembrane region" description="Helical" evidence="1">
    <location>
        <begin position="1021"/>
        <end position="1040"/>
    </location>
</feature>
<protein>
    <submittedName>
        <fullName evidence="2">Efflux RND transporter permease subunit</fullName>
    </submittedName>
</protein>
<dbReference type="PRINTS" id="PR00702">
    <property type="entry name" value="ACRIFLAVINRP"/>
</dbReference>